<reference evidence="2 3" key="1">
    <citation type="journal article" date="2018" name="Nat. Ecol. Evol.">
        <title>Pezizomycetes genomes reveal the molecular basis of ectomycorrhizal truffle lifestyle.</title>
        <authorList>
            <person name="Murat C."/>
            <person name="Payen T."/>
            <person name="Noel B."/>
            <person name="Kuo A."/>
            <person name="Morin E."/>
            <person name="Chen J."/>
            <person name="Kohler A."/>
            <person name="Krizsan K."/>
            <person name="Balestrini R."/>
            <person name="Da Silva C."/>
            <person name="Montanini B."/>
            <person name="Hainaut M."/>
            <person name="Levati E."/>
            <person name="Barry K.W."/>
            <person name="Belfiori B."/>
            <person name="Cichocki N."/>
            <person name="Clum A."/>
            <person name="Dockter R.B."/>
            <person name="Fauchery L."/>
            <person name="Guy J."/>
            <person name="Iotti M."/>
            <person name="Le Tacon F."/>
            <person name="Lindquist E.A."/>
            <person name="Lipzen A."/>
            <person name="Malagnac F."/>
            <person name="Mello A."/>
            <person name="Molinier V."/>
            <person name="Miyauchi S."/>
            <person name="Poulain J."/>
            <person name="Riccioni C."/>
            <person name="Rubini A."/>
            <person name="Sitrit Y."/>
            <person name="Splivallo R."/>
            <person name="Traeger S."/>
            <person name="Wang M."/>
            <person name="Zifcakova L."/>
            <person name="Wipf D."/>
            <person name="Zambonelli A."/>
            <person name="Paolocci F."/>
            <person name="Nowrousian M."/>
            <person name="Ottonello S."/>
            <person name="Baldrian P."/>
            <person name="Spatafora J.W."/>
            <person name="Henrissat B."/>
            <person name="Nagy L.G."/>
            <person name="Aury J.M."/>
            <person name="Wincker P."/>
            <person name="Grigoriev I.V."/>
            <person name="Bonfante P."/>
            <person name="Martin F.M."/>
        </authorList>
    </citation>
    <scope>NUCLEOTIDE SEQUENCE [LARGE SCALE GENOMIC DNA]</scope>
    <source>
        <strain evidence="2 3">RN42</strain>
    </source>
</reference>
<feature type="compositionally biased region" description="Basic and acidic residues" evidence="1">
    <location>
        <begin position="623"/>
        <end position="655"/>
    </location>
</feature>
<feature type="compositionally biased region" description="Low complexity" evidence="1">
    <location>
        <begin position="540"/>
        <end position="550"/>
    </location>
</feature>
<feature type="compositionally biased region" description="Basic and acidic residues" evidence="1">
    <location>
        <begin position="1227"/>
        <end position="1261"/>
    </location>
</feature>
<feature type="compositionally biased region" description="Basic and acidic residues" evidence="1">
    <location>
        <begin position="805"/>
        <end position="819"/>
    </location>
</feature>
<sequence length="1670" mass="187288">MAHNALGALYESPLNSYLYGFQPVTYRDYHKESQKPGGLSFPFCSNQWHAVNPNYVVSVEHLDPADCGRCLEVCGDNVCAHVMVVDIGGKGLNLSKKVAHLIFEGKEKEHPYAMWRPVQSWYCKDLGLFKTKQELEGPERRRPAEDLTKDTPQTDYSSDSDSDTDSDWGRYRDSDRESDDPDLRALKKSQQDLKNGATKQAIINSGAPKKGVKEKKKKPTIEGLDEYENPYDEMQDAIKGNKASSGDAGKQSSTNGKVSNTDGRKADAIKEKASVATSPKMVKEQKKAKELAREETREELAEARPGKYDQSEDEDDSEDDDESSETSETSEETEDTEDAEEDDDGEDEDDSDDDTDDSDSEGRLRKRSLEVHDPVAFAAKPKYFPNSPSISGLVPVLHKRDESHQEEHGDDDHSESDQSDHEESPGKKAKEIIEKPEKPHMKEEKKESLSAKEVREQGWKTHLEDGPKKKDRTSAKAEFEKDEAHRNPEVAGIGKDSFLTEPKKMPSGPRPKSNRVSNTPSDKNQSKQAERSSHKGSGSGSDSDSGSGSDSDSDSDKGKKGDKSEKDKKKEKKKADPFNDKRESEKKLDGKTVVKESEKPKPHERPTARGKIADASIHVGKPFADDIKQQARDEEEREKFSQAEIDHAEMIRQQKEDEEEEERRRQREEEEQARQEEEKKKIPISRTKMEKAEHKLEAHPHEIEKKEAQYLGKPKETGRGEKVNKAKNYGAPQLTDPEVEHLKGKKDRKKEILGFDSDVKFAEKAIHGQDSEDAHSRGRKEKRDLVKRGRESTLSRNRRATSTKSSRDQKETKAAESKNSENNSEDSDSEKSLGKNSKEKSASKKNGNQRSSTKKNNENQRASATKKNDNKRASSTRKSEPASTQKSSSKDTEKKDEKKATTSQKSSSKDDEKDNEKETDKKETTKVQAKKEKADGKKKQVVQIEKKIEKEESSGFDSDSESKTSKGDDKKEADKSTSNDEEEKKETTKVQAKKQKAEVKKKQAVQVEKGYSSGSESDSESESDKKATSSKNNSAKSTASKSADKKDAESVEPAAPKKASVKSKAKGGKSKDNTSTVPLEITKAADVTVNKEKNTYQSEDAKKRSDAAKKLAEKNAPKVEVKKVEEKEEKTEEKVEIQEHSESESSDSDSEEQREVIQDTKEVRVSNEIKEIKQEDKQEKKITDVVASKAKGGADQARKVISEDKEKSGSKKKAVPVAIVAPKKSTNLREEKKKQFETLKANIEEKIAEKEDSSSERSDRESDSEDEIEVPGKKAVSTSPARDDKLQKKVVEKTTDKKKISISFADEESDSDSESDWEEEEEQQQEKEEVKKKPEPVQPVKAKVQPKVQSKTQAEKKGKQQLEGKKALAEEAKSKKESKDLKSKYKAVESEDEGSASDSDYDSDDETAFRSRIVKRGETVRLHKRGSPKEESTETPKVSLINSNDDPNNDGFKEYSFKVSSDESMVYNEGSPAPLSGKNSRLDKRPLRDRLKNFTIEPMRLRKRGNSRDESLTYTHLEDNGENQKHYSPPNKAVVSSEAFNQNTVADEGLDFPVQWPKSIKDKARSMKNWAKKFDGMYNSPGTAGWTESSNGEAYSAGRVVKDGEEAVWEKATFPLPGQEEEGGEQNDEHGDSGYEEHEQQAPHTTRRQANYEQDDTKGRSFMGSDERSY</sequence>
<feature type="compositionally biased region" description="Basic and acidic residues" evidence="1">
    <location>
        <begin position="866"/>
        <end position="880"/>
    </location>
</feature>
<feature type="compositionally biased region" description="Basic and acidic residues" evidence="1">
    <location>
        <begin position="1151"/>
        <end position="1183"/>
    </location>
</feature>
<feature type="compositionally biased region" description="Acidic residues" evidence="1">
    <location>
        <begin position="311"/>
        <end position="359"/>
    </location>
</feature>
<protein>
    <submittedName>
        <fullName evidence="2">Uncharacterized protein</fullName>
    </submittedName>
</protein>
<feature type="compositionally biased region" description="Basic and acidic residues" evidence="1">
    <location>
        <begin position="960"/>
        <end position="988"/>
    </location>
</feature>
<feature type="region of interest" description="Disordered" evidence="1">
    <location>
        <begin position="1606"/>
        <end position="1670"/>
    </location>
</feature>
<feature type="compositionally biased region" description="Basic and acidic residues" evidence="1">
    <location>
        <begin position="262"/>
        <end position="273"/>
    </location>
</feature>
<feature type="compositionally biased region" description="Basic and acidic residues" evidence="1">
    <location>
        <begin position="888"/>
        <end position="900"/>
    </location>
</feature>
<feature type="compositionally biased region" description="Basic and acidic residues" evidence="1">
    <location>
        <begin position="1655"/>
        <end position="1670"/>
    </location>
</feature>
<feature type="compositionally biased region" description="Basic and acidic residues" evidence="1">
    <location>
        <begin position="749"/>
        <end position="793"/>
    </location>
</feature>
<feature type="compositionally biased region" description="Basic and acidic residues" evidence="1">
    <location>
        <begin position="554"/>
        <end position="607"/>
    </location>
</feature>
<feature type="compositionally biased region" description="Basic and acidic residues" evidence="1">
    <location>
        <begin position="829"/>
        <end position="842"/>
    </location>
</feature>
<feature type="compositionally biased region" description="Basic residues" evidence="1">
    <location>
        <begin position="1059"/>
        <end position="1068"/>
    </location>
</feature>
<feature type="compositionally biased region" description="Basic and acidic residues" evidence="1">
    <location>
        <begin position="167"/>
        <end position="191"/>
    </location>
</feature>
<feature type="compositionally biased region" description="Basic and acidic residues" evidence="1">
    <location>
        <begin position="360"/>
        <end position="373"/>
    </location>
</feature>
<feature type="compositionally biased region" description="Basic and acidic residues" evidence="1">
    <location>
        <begin position="281"/>
        <end position="310"/>
    </location>
</feature>
<feature type="compositionally biased region" description="Low complexity" evidence="1">
    <location>
        <begin position="1029"/>
        <end position="1041"/>
    </location>
</feature>
<feature type="compositionally biased region" description="Basic and acidic residues" evidence="1">
    <location>
        <begin position="1353"/>
        <end position="1389"/>
    </location>
</feature>
<feature type="compositionally biased region" description="Basic and acidic residues" evidence="1">
    <location>
        <begin position="1627"/>
        <end position="1641"/>
    </location>
</feature>
<dbReference type="OrthoDB" id="5561496at2759"/>
<proteinExistence type="predicted"/>
<keyword evidence="3" id="KW-1185">Reference proteome</keyword>
<feature type="compositionally biased region" description="Basic and acidic residues" evidence="1">
    <location>
        <begin position="1506"/>
        <end position="1525"/>
    </location>
</feature>
<feature type="compositionally biased region" description="Polar residues" evidence="1">
    <location>
        <begin position="514"/>
        <end position="523"/>
    </location>
</feature>
<feature type="compositionally biased region" description="Basic and acidic residues" evidence="1">
    <location>
        <begin position="1415"/>
        <end position="1434"/>
    </location>
</feature>
<gene>
    <name evidence="2" type="ORF">BJ508DRAFT_305786</name>
</gene>
<evidence type="ECO:0000313" key="2">
    <source>
        <dbReference type="EMBL" id="RPA82395.1"/>
    </source>
</evidence>
<name>A0A3N4I8J7_ASCIM</name>
<feature type="region of interest" description="Disordered" evidence="1">
    <location>
        <begin position="134"/>
        <end position="1531"/>
    </location>
</feature>
<organism evidence="2 3">
    <name type="scientific">Ascobolus immersus RN42</name>
    <dbReference type="NCBI Taxonomy" id="1160509"/>
    <lineage>
        <taxon>Eukaryota</taxon>
        <taxon>Fungi</taxon>
        <taxon>Dikarya</taxon>
        <taxon>Ascomycota</taxon>
        <taxon>Pezizomycotina</taxon>
        <taxon>Pezizomycetes</taxon>
        <taxon>Pezizales</taxon>
        <taxon>Ascobolaceae</taxon>
        <taxon>Ascobolus</taxon>
    </lineage>
</organism>
<feature type="compositionally biased region" description="Low complexity" evidence="1">
    <location>
        <begin position="1338"/>
        <end position="1351"/>
    </location>
</feature>
<feature type="compositionally biased region" description="Basic and acidic residues" evidence="1">
    <location>
        <begin position="1324"/>
        <end position="1335"/>
    </location>
</feature>
<dbReference type="STRING" id="1160509.A0A3N4I8J7"/>
<feature type="compositionally biased region" description="Basic and acidic residues" evidence="1">
    <location>
        <begin position="398"/>
        <end position="488"/>
    </location>
</feature>
<feature type="compositionally biased region" description="Basic and acidic residues" evidence="1">
    <location>
        <begin position="1480"/>
        <end position="1492"/>
    </location>
</feature>
<dbReference type="Proteomes" id="UP000275078">
    <property type="component" value="Unassembled WGS sequence"/>
</dbReference>
<feature type="compositionally biased region" description="Basic and acidic residues" evidence="1">
    <location>
        <begin position="524"/>
        <end position="533"/>
    </location>
</feature>
<feature type="compositionally biased region" description="Basic and acidic residues" evidence="1">
    <location>
        <begin position="134"/>
        <end position="149"/>
    </location>
</feature>
<dbReference type="EMBL" id="ML119672">
    <property type="protein sequence ID" value="RPA82395.1"/>
    <property type="molecule type" value="Genomic_DNA"/>
</dbReference>
<feature type="compositionally biased region" description="Basic and acidic residues" evidence="1">
    <location>
        <begin position="1196"/>
        <end position="1209"/>
    </location>
</feature>
<evidence type="ECO:0000313" key="3">
    <source>
        <dbReference type="Proteomes" id="UP000275078"/>
    </source>
</evidence>
<evidence type="ECO:0000256" key="1">
    <source>
        <dbReference type="SAM" id="MobiDB-lite"/>
    </source>
</evidence>
<feature type="compositionally biased region" description="Acidic residues" evidence="1">
    <location>
        <begin position="223"/>
        <end position="235"/>
    </location>
</feature>
<feature type="compositionally biased region" description="Acidic residues" evidence="1">
    <location>
        <begin position="1305"/>
        <end position="1323"/>
    </location>
</feature>
<accession>A0A3N4I8J7</accession>
<feature type="compositionally biased region" description="Basic and acidic residues" evidence="1">
    <location>
        <begin position="907"/>
        <end position="953"/>
    </location>
</feature>
<feature type="compositionally biased region" description="Basic and acidic residues" evidence="1">
    <location>
        <begin position="1089"/>
        <end position="1143"/>
    </location>
</feature>
<feature type="compositionally biased region" description="Basic and acidic residues" evidence="1">
    <location>
        <begin position="662"/>
        <end position="724"/>
    </location>
</feature>
<feature type="compositionally biased region" description="Polar residues" evidence="1">
    <location>
        <begin position="250"/>
        <end position="261"/>
    </location>
</feature>
<feature type="compositionally biased region" description="Polar residues" evidence="1">
    <location>
        <begin position="1642"/>
        <end position="1652"/>
    </location>
</feature>
<feature type="compositionally biased region" description="Low complexity" evidence="1">
    <location>
        <begin position="1004"/>
        <end position="1016"/>
    </location>
</feature>
<feature type="compositionally biased region" description="Acidic residues" evidence="1">
    <location>
        <begin position="1390"/>
        <end position="1406"/>
    </location>
</feature>
<feature type="compositionally biased region" description="Basic and acidic residues" evidence="1">
    <location>
        <begin position="1281"/>
        <end position="1299"/>
    </location>
</feature>